<accession>A0A7M2WVH4</accession>
<dbReference type="RefSeq" id="WP_206292257.1">
    <property type="nucleotide sequence ID" value="NZ_CP063458.1"/>
</dbReference>
<proteinExistence type="predicted"/>
<dbReference type="KEGG" id="hbs:IPV69_23965"/>
<dbReference type="AlphaFoldDB" id="A0A7M2WVH4"/>
<keyword evidence="2" id="KW-1185">Reference proteome</keyword>
<gene>
    <name evidence="1" type="ORF">IPV69_23965</name>
</gene>
<protein>
    <submittedName>
        <fullName evidence="1">Uncharacterized protein</fullName>
    </submittedName>
</protein>
<dbReference type="EMBL" id="CP063458">
    <property type="protein sequence ID" value="QOV89232.1"/>
    <property type="molecule type" value="Genomic_DNA"/>
</dbReference>
<reference evidence="1 2" key="1">
    <citation type="submission" date="2020-10" db="EMBL/GenBank/DDBJ databases">
        <title>Wide distribution of Phycisphaera-like planctomycetes from WD2101 soil group in peatlands and genome analysis of the first cultivated representative.</title>
        <authorList>
            <person name="Dedysh S.N."/>
            <person name="Beletsky A.V."/>
            <person name="Ivanova A."/>
            <person name="Kulichevskaya I.S."/>
            <person name="Suzina N.E."/>
            <person name="Philippov D.A."/>
            <person name="Rakitin A.L."/>
            <person name="Mardanov A.V."/>
            <person name="Ravin N.V."/>
        </authorList>
    </citation>
    <scope>NUCLEOTIDE SEQUENCE [LARGE SCALE GENOMIC DNA]</scope>
    <source>
        <strain evidence="1 2">M1803</strain>
    </source>
</reference>
<organism evidence="1 2">
    <name type="scientific">Humisphaera borealis</name>
    <dbReference type="NCBI Taxonomy" id="2807512"/>
    <lineage>
        <taxon>Bacteria</taxon>
        <taxon>Pseudomonadati</taxon>
        <taxon>Planctomycetota</taxon>
        <taxon>Phycisphaerae</taxon>
        <taxon>Tepidisphaerales</taxon>
        <taxon>Tepidisphaeraceae</taxon>
        <taxon>Humisphaera</taxon>
    </lineage>
</organism>
<name>A0A7M2WVH4_9BACT</name>
<evidence type="ECO:0000313" key="2">
    <source>
        <dbReference type="Proteomes" id="UP000593765"/>
    </source>
</evidence>
<evidence type="ECO:0000313" key="1">
    <source>
        <dbReference type="EMBL" id="QOV89232.1"/>
    </source>
</evidence>
<sequence>MTSSLSKENHLLERFGVTVCRNVDQPGVGIDVGYLVDFSQMPVCTPDQQRIEAVLQSRDLTNRDLLHVGIGNSHLAMRLSPRCRLIDGITVAEAERQRGRATGLANYRALKANKYAVSLAAILNRHYDHIIDNNLASFACCGFHLMLMMSSYRLMLRHGGSILTDRQGMEWTVSDPRWKLTEPDLGALANALGLKLSKTTEWVYELTRPVES</sequence>
<dbReference type="Proteomes" id="UP000593765">
    <property type="component" value="Chromosome"/>
</dbReference>